<dbReference type="RefSeq" id="WP_159369301.1">
    <property type="nucleotide sequence ID" value="NZ_WMEO01000020.1"/>
</dbReference>
<dbReference type="EMBL" id="WMEO01000020">
    <property type="protein sequence ID" value="MYL17353.1"/>
    <property type="molecule type" value="Genomic_DNA"/>
</dbReference>
<name>A0A6B1IFA4_9EURY</name>
<evidence type="ECO:0000313" key="1">
    <source>
        <dbReference type="EMBL" id="MYL17353.1"/>
    </source>
</evidence>
<dbReference type="Proteomes" id="UP000460194">
    <property type="component" value="Unassembled WGS sequence"/>
</dbReference>
<gene>
    <name evidence="1" type="ORF">GLW36_11965</name>
</gene>
<reference evidence="1 2" key="1">
    <citation type="submission" date="2019-11" db="EMBL/GenBank/DDBJ databases">
        <title>Genome sequences of 17 halophilic strains isolated from different environments.</title>
        <authorList>
            <person name="Furrow R.E."/>
        </authorList>
    </citation>
    <scope>NUCLEOTIDE SEQUENCE [LARGE SCALE GENOMIC DNA]</scope>
    <source>
        <strain evidence="1 2">22517_05_Cabo</strain>
    </source>
</reference>
<organism evidence="1 2">
    <name type="scientific">Halorubrum distributum</name>
    <dbReference type="NCBI Taxonomy" id="29283"/>
    <lineage>
        <taxon>Archaea</taxon>
        <taxon>Methanobacteriati</taxon>
        <taxon>Methanobacteriota</taxon>
        <taxon>Stenosarchaea group</taxon>
        <taxon>Halobacteria</taxon>
        <taxon>Halobacteriales</taxon>
        <taxon>Haloferacaceae</taxon>
        <taxon>Halorubrum</taxon>
        <taxon>Halorubrum distributum group</taxon>
    </lineage>
</organism>
<accession>A0A6B1IFA4</accession>
<sequence>MIETNYDFESGHHEGSIVVQDALAHLGVYKRVEDVPTRHSFEKFLDDVDADEAWEQFWEETGVVDLSEHTRKYKYGKARREWWNYCAKRGIHPALGDPTDFEEHFSKQMEEMSTYKSGHDLRFRPLYLWHRWMVWHTEYPQRYNPMLMAVLFEGTTADLWRTRLHDRKNDPIWNANAEAEAQLTQSNE</sequence>
<proteinExistence type="predicted"/>
<evidence type="ECO:0000313" key="2">
    <source>
        <dbReference type="Proteomes" id="UP000460194"/>
    </source>
</evidence>
<comment type="caution">
    <text evidence="1">The sequence shown here is derived from an EMBL/GenBank/DDBJ whole genome shotgun (WGS) entry which is preliminary data.</text>
</comment>
<dbReference type="AlphaFoldDB" id="A0A6B1IFA4"/>
<protein>
    <submittedName>
        <fullName evidence="1">Uncharacterized protein</fullName>
    </submittedName>
</protein>